<dbReference type="Proteomes" id="UP000275408">
    <property type="component" value="Unassembled WGS sequence"/>
</dbReference>
<comment type="caution">
    <text evidence="1">The sequence shown here is derived from an EMBL/GenBank/DDBJ whole genome shotgun (WGS) entry which is preliminary data.</text>
</comment>
<protein>
    <submittedName>
        <fullName evidence="1">Uncharacterized protein</fullName>
    </submittedName>
</protein>
<proteinExistence type="predicted"/>
<keyword evidence="2" id="KW-1185">Reference proteome</keyword>
<accession>A0A3M6UFX1</accession>
<dbReference type="AlphaFoldDB" id="A0A3M6UFX1"/>
<evidence type="ECO:0000313" key="1">
    <source>
        <dbReference type="EMBL" id="RMX52459.1"/>
    </source>
</evidence>
<name>A0A3M6UFX1_POCDA</name>
<organism evidence="1 2">
    <name type="scientific">Pocillopora damicornis</name>
    <name type="common">Cauliflower coral</name>
    <name type="synonym">Millepora damicornis</name>
    <dbReference type="NCBI Taxonomy" id="46731"/>
    <lineage>
        <taxon>Eukaryota</taxon>
        <taxon>Metazoa</taxon>
        <taxon>Cnidaria</taxon>
        <taxon>Anthozoa</taxon>
        <taxon>Hexacorallia</taxon>
        <taxon>Scleractinia</taxon>
        <taxon>Astrocoeniina</taxon>
        <taxon>Pocilloporidae</taxon>
        <taxon>Pocillopora</taxon>
    </lineage>
</organism>
<sequence>MGHYKKSITLKRTKISHYFTLRERKKPNLSEIIQAGYRQATKLSARKRRRRMILRQRLLSLR</sequence>
<gene>
    <name evidence="1" type="ORF">pdam_00020280</name>
</gene>
<reference evidence="1 2" key="1">
    <citation type="journal article" date="2018" name="Sci. Rep.">
        <title>Comparative analysis of the Pocillopora damicornis genome highlights role of immune system in coral evolution.</title>
        <authorList>
            <person name="Cunning R."/>
            <person name="Bay R.A."/>
            <person name="Gillette P."/>
            <person name="Baker A.C."/>
            <person name="Traylor-Knowles N."/>
        </authorList>
    </citation>
    <scope>NUCLEOTIDE SEQUENCE [LARGE SCALE GENOMIC DNA]</scope>
    <source>
        <strain evidence="1">RSMAS</strain>
        <tissue evidence="1">Whole animal</tissue>
    </source>
</reference>
<evidence type="ECO:0000313" key="2">
    <source>
        <dbReference type="Proteomes" id="UP000275408"/>
    </source>
</evidence>
<dbReference type="EMBL" id="RCHS01001633">
    <property type="protein sequence ID" value="RMX52459.1"/>
    <property type="molecule type" value="Genomic_DNA"/>
</dbReference>